<dbReference type="AlphaFoldDB" id="A0A3M7R431"/>
<proteinExistence type="predicted"/>
<dbReference type="GO" id="GO:0003676">
    <property type="term" value="F:nucleic acid binding"/>
    <property type="evidence" value="ECO:0007669"/>
    <property type="project" value="InterPro"/>
</dbReference>
<dbReference type="STRING" id="10195.A0A3M7R431"/>
<evidence type="ECO:0000313" key="1">
    <source>
        <dbReference type="EMBL" id="RNA18209.1"/>
    </source>
</evidence>
<dbReference type="InterPro" id="IPR036397">
    <property type="entry name" value="RNaseH_sf"/>
</dbReference>
<dbReference type="Gene3D" id="3.30.420.10">
    <property type="entry name" value="Ribonuclease H-like superfamily/Ribonuclease H"/>
    <property type="match status" value="1"/>
</dbReference>
<reference evidence="1 2" key="1">
    <citation type="journal article" date="2018" name="Sci. Rep.">
        <title>Genomic signatures of local adaptation to the degree of environmental predictability in rotifers.</title>
        <authorList>
            <person name="Franch-Gras L."/>
            <person name="Hahn C."/>
            <person name="Garcia-Roger E.M."/>
            <person name="Carmona M.J."/>
            <person name="Serra M."/>
            <person name="Gomez A."/>
        </authorList>
    </citation>
    <scope>NUCLEOTIDE SEQUENCE [LARGE SCALE GENOMIC DNA]</scope>
    <source>
        <strain evidence="1">HYR1</strain>
    </source>
</reference>
<dbReference type="EMBL" id="REGN01004289">
    <property type="protein sequence ID" value="RNA18209.1"/>
    <property type="molecule type" value="Genomic_DNA"/>
</dbReference>
<name>A0A3M7R431_BRAPC</name>
<keyword evidence="2" id="KW-1185">Reference proteome</keyword>
<dbReference type="Proteomes" id="UP000276133">
    <property type="component" value="Unassembled WGS sequence"/>
</dbReference>
<comment type="caution">
    <text evidence="1">The sequence shown here is derived from an EMBL/GenBank/DDBJ whole genome shotgun (WGS) entry which is preliminary data.</text>
</comment>
<dbReference type="InterPro" id="IPR012337">
    <property type="entry name" value="RNaseH-like_sf"/>
</dbReference>
<feature type="non-terminal residue" evidence="1">
    <location>
        <position position="1"/>
    </location>
</feature>
<protein>
    <submittedName>
        <fullName evidence="1">Transposon Ty3-I Gag-Pol</fullName>
    </submittedName>
</protein>
<organism evidence="1 2">
    <name type="scientific">Brachionus plicatilis</name>
    <name type="common">Marine rotifer</name>
    <name type="synonym">Brachionus muelleri</name>
    <dbReference type="NCBI Taxonomy" id="10195"/>
    <lineage>
        <taxon>Eukaryota</taxon>
        <taxon>Metazoa</taxon>
        <taxon>Spiralia</taxon>
        <taxon>Gnathifera</taxon>
        <taxon>Rotifera</taxon>
        <taxon>Eurotatoria</taxon>
        <taxon>Monogononta</taxon>
        <taxon>Pseudotrocha</taxon>
        <taxon>Ploima</taxon>
        <taxon>Brachionidae</taxon>
        <taxon>Brachionus</taxon>
    </lineage>
</organism>
<dbReference type="OrthoDB" id="6620090at2759"/>
<sequence>LKTMLSCFVDDNQNNWDELLPYLAYDYNTSTHATTNCTPYEVVYARKSKIPLDLVMEMNQAQDEEGELLVVKAEQRSCQQCLTRLGRNYYSRLHY</sequence>
<dbReference type="SUPFAM" id="SSF53098">
    <property type="entry name" value="Ribonuclease H-like"/>
    <property type="match status" value="1"/>
</dbReference>
<gene>
    <name evidence="1" type="ORF">BpHYR1_047209</name>
</gene>
<accession>A0A3M7R431</accession>
<evidence type="ECO:0000313" key="2">
    <source>
        <dbReference type="Proteomes" id="UP000276133"/>
    </source>
</evidence>